<gene>
    <name evidence="3" type="ORF">VB776_18315</name>
</gene>
<evidence type="ECO:0000313" key="4">
    <source>
        <dbReference type="Proteomes" id="UP001303899"/>
    </source>
</evidence>
<feature type="signal peptide" evidence="2">
    <location>
        <begin position="1"/>
        <end position="24"/>
    </location>
</feature>
<dbReference type="Proteomes" id="UP001303899">
    <property type="component" value="Unassembled WGS sequence"/>
</dbReference>
<keyword evidence="2" id="KW-0732">Signal</keyword>
<keyword evidence="1" id="KW-0812">Transmembrane</keyword>
<feature type="transmembrane region" description="Helical" evidence="1">
    <location>
        <begin position="342"/>
        <end position="360"/>
    </location>
</feature>
<comment type="caution">
    <text evidence="3">The sequence shown here is derived from an EMBL/GenBank/DDBJ whole genome shotgun (WGS) entry which is preliminary data.</text>
</comment>
<dbReference type="InterPro" id="IPR011043">
    <property type="entry name" value="Gal_Oxase/kelch_b-propeller"/>
</dbReference>
<dbReference type="EMBL" id="JAYGIL010000027">
    <property type="protein sequence ID" value="MEA5404896.1"/>
    <property type="molecule type" value="Genomic_DNA"/>
</dbReference>
<evidence type="ECO:0008006" key="5">
    <source>
        <dbReference type="Google" id="ProtNLM"/>
    </source>
</evidence>
<accession>A0ABU5S8V5</accession>
<protein>
    <recommendedName>
        <fullName evidence="5">DUF4350 domain-containing protein</fullName>
    </recommendedName>
</protein>
<evidence type="ECO:0000313" key="3">
    <source>
        <dbReference type="EMBL" id="MEA5404896.1"/>
    </source>
</evidence>
<evidence type="ECO:0000256" key="1">
    <source>
        <dbReference type="SAM" id="Phobius"/>
    </source>
</evidence>
<feature type="chain" id="PRO_5046630107" description="DUF4350 domain-containing protein" evidence="2">
    <location>
        <begin position="25"/>
        <end position="470"/>
    </location>
</feature>
<dbReference type="InterPro" id="IPR015915">
    <property type="entry name" value="Kelch-typ_b-propeller"/>
</dbReference>
<sequence length="470" mass="55324">MLTRPFFAFSLLLLACLLATNSWATYLTWADYPNGRLYRIDTEKKILEQEINTENWQRVAPINFTGINPIDFPLKTRVISIEIPSKKWERYLLIDCTNQVYHFDFKNLTLTRIDRTFFRGYNCLSTRFMRKDTLYSFGGYGFWQTNNIQTYFQSNTHEWESILPINIPPKAINHGLNAYLSNSDLFFSAYNSFHIDSKNSGKSEYDRDAFMYSFQTKKWKNLGAVSNQKVIEVLTQKDKTPIIWTGEYFLLEYKEDAVIKFLLIDPVNNLVSIWQDSQKVFGSQIAKTIEEDPFALYCWHNTLYFVNDTEVTKPSLRHNIAIATIIKEAIPDGNLYNPYRHWYWALGFALGIILIVFLIMRFNRKVFNHPIDTTQPEILTTFSEIEIKVLDVLKEHFEGVGVDSNQINELLQISDKLPDNQRKIRNDFMKALNQKLTIVYQVEEAIIKKPSVHDKRYYFYQLSKIVFDKM</sequence>
<dbReference type="Gene3D" id="2.120.10.80">
    <property type="entry name" value="Kelch-type beta propeller"/>
    <property type="match status" value="1"/>
</dbReference>
<keyword evidence="1" id="KW-0472">Membrane</keyword>
<dbReference type="PROSITE" id="PS51257">
    <property type="entry name" value="PROKAR_LIPOPROTEIN"/>
    <property type="match status" value="1"/>
</dbReference>
<dbReference type="SUPFAM" id="SSF50965">
    <property type="entry name" value="Galactose oxidase, central domain"/>
    <property type="match status" value="1"/>
</dbReference>
<proteinExistence type="predicted"/>
<keyword evidence="1" id="KW-1133">Transmembrane helix</keyword>
<evidence type="ECO:0000256" key="2">
    <source>
        <dbReference type="SAM" id="SignalP"/>
    </source>
</evidence>
<reference evidence="3 4" key="1">
    <citation type="submission" date="2023-12" db="EMBL/GenBank/DDBJ databases">
        <title>Novel species of the genus Arcicella isolated from rivers.</title>
        <authorList>
            <person name="Lu H."/>
        </authorList>
    </citation>
    <scope>NUCLEOTIDE SEQUENCE [LARGE SCALE GENOMIC DNA]</scope>
    <source>
        <strain evidence="3 4">DC2W</strain>
    </source>
</reference>
<dbReference type="RefSeq" id="WP_323698329.1">
    <property type="nucleotide sequence ID" value="NZ_JAYGIL010000027.1"/>
</dbReference>
<keyword evidence="4" id="KW-1185">Reference proteome</keyword>
<organism evidence="3 4">
    <name type="scientific">Arcicella gelida</name>
    <dbReference type="NCBI Taxonomy" id="2984195"/>
    <lineage>
        <taxon>Bacteria</taxon>
        <taxon>Pseudomonadati</taxon>
        <taxon>Bacteroidota</taxon>
        <taxon>Cytophagia</taxon>
        <taxon>Cytophagales</taxon>
        <taxon>Flectobacillaceae</taxon>
        <taxon>Arcicella</taxon>
    </lineage>
</organism>
<name>A0ABU5S8V5_9BACT</name>